<dbReference type="KEGG" id="gax:Pan161_05530"/>
<dbReference type="AlphaFoldDB" id="A0A517V7G1"/>
<sequence length="82" mass="9426">MFTRSSMIVLFTILAGFIAYPFITSVSEQSREVQPEAIPEFYSRDVVQYYPADVEEELANQCKIVEAYKIESARRSAHSELK</sequence>
<dbReference type="EMBL" id="CP036343">
    <property type="protein sequence ID" value="QDT88934.1"/>
    <property type="molecule type" value="Genomic_DNA"/>
</dbReference>
<dbReference type="Proteomes" id="UP000316855">
    <property type="component" value="Chromosome"/>
</dbReference>
<proteinExistence type="predicted"/>
<keyword evidence="2" id="KW-1185">Reference proteome</keyword>
<evidence type="ECO:0000313" key="2">
    <source>
        <dbReference type="Proteomes" id="UP000316855"/>
    </source>
</evidence>
<reference evidence="1 2" key="1">
    <citation type="submission" date="2019-02" db="EMBL/GenBank/DDBJ databases">
        <title>Deep-cultivation of Planctomycetes and their phenomic and genomic characterization uncovers novel biology.</title>
        <authorList>
            <person name="Wiegand S."/>
            <person name="Jogler M."/>
            <person name="Boedeker C."/>
            <person name="Pinto D."/>
            <person name="Vollmers J."/>
            <person name="Rivas-Marin E."/>
            <person name="Kohn T."/>
            <person name="Peeters S.H."/>
            <person name="Heuer A."/>
            <person name="Rast P."/>
            <person name="Oberbeckmann S."/>
            <person name="Bunk B."/>
            <person name="Jeske O."/>
            <person name="Meyerdierks A."/>
            <person name="Storesund J.E."/>
            <person name="Kallscheuer N."/>
            <person name="Luecker S."/>
            <person name="Lage O.M."/>
            <person name="Pohl T."/>
            <person name="Merkel B.J."/>
            <person name="Hornburger P."/>
            <person name="Mueller R.-W."/>
            <person name="Bruemmer F."/>
            <person name="Labrenz M."/>
            <person name="Spormann A.M."/>
            <person name="Op den Camp H."/>
            <person name="Overmann J."/>
            <person name="Amann R."/>
            <person name="Jetten M.S.M."/>
            <person name="Mascher T."/>
            <person name="Medema M.H."/>
            <person name="Devos D.P."/>
            <person name="Kaster A.-K."/>
            <person name="Ovreas L."/>
            <person name="Rohde M."/>
            <person name="Galperin M.Y."/>
            <person name="Jogler C."/>
        </authorList>
    </citation>
    <scope>NUCLEOTIDE SEQUENCE [LARGE SCALE GENOMIC DNA]</scope>
    <source>
        <strain evidence="1 2">Pan161</strain>
    </source>
</reference>
<organism evidence="1 2">
    <name type="scientific">Gimesia algae</name>
    <dbReference type="NCBI Taxonomy" id="2527971"/>
    <lineage>
        <taxon>Bacteria</taxon>
        <taxon>Pseudomonadati</taxon>
        <taxon>Planctomycetota</taxon>
        <taxon>Planctomycetia</taxon>
        <taxon>Planctomycetales</taxon>
        <taxon>Planctomycetaceae</taxon>
        <taxon>Gimesia</taxon>
    </lineage>
</organism>
<accession>A0A517V7G1</accession>
<protein>
    <submittedName>
        <fullName evidence="1">Uncharacterized protein</fullName>
    </submittedName>
</protein>
<gene>
    <name evidence="1" type="ORF">Pan161_05530</name>
</gene>
<name>A0A517V7G1_9PLAN</name>
<evidence type="ECO:0000313" key="1">
    <source>
        <dbReference type="EMBL" id="QDT88934.1"/>
    </source>
</evidence>